<organism evidence="1 2">
    <name type="scientific">Novosphingobium humi</name>
    <dbReference type="NCBI Taxonomy" id="2282397"/>
    <lineage>
        <taxon>Bacteria</taxon>
        <taxon>Pseudomonadati</taxon>
        <taxon>Pseudomonadota</taxon>
        <taxon>Alphaproteobacteria</taxon>
        <taxon>Sphingomonadales</taxon>
        <taxon>Sphingomonadaceae</taxon>
        <taxon>Novosphingobium</taxon>
    </lineage>
</organism>
<dbReference type="Pfam" id="PF10983">
    <property type="entry name" value="DUF2793"/>
    <property type="match status" value="1"/>
</dbReference>
<accession>A0ABY7TWK6</accession>
<protein>
    <submittedName>
        <fullName evidence="1">DUF2793 domain-containing protein</fullName>
    </submittedName>
</protein>
<keyword evidence="2" id="KW-1185">Reference proteome</keyword>
<gene>
    <name evidence="1" type="ORF">PQ457_01355</name>
</gene>
<evidence type="ECO:0000313" key="2">
    <source>
        <dbReference type="Proteomes" id="UP001218231"/>
    </source>
</evidence>
<name>A0ABY7TWK6_9SPHN</name>
<reference evidence="1 2" key="1">
    <citation type="submission" date="2023-02" db="EMBL/GenBank/DDBJ databases">
        <title>Genome sequence of Novosphingobium humi KACC 19094.</title>
        <authorList>
            <person name="Kim S."/>
            <person name="Heo J."/>
            <person name="Kwon S.-W."/>
        </authorList>
    </citation>
    <scope>NUCLEOTIDE SEQUENCE [LARGE SCALE GENOMIC DNA]</scope>
    <source>
        <strain evidence="1 2">KACC 19094</strain>
    </source>
</reference>
<evidence type="ECO:0000313" key="1">
    <source>
        <dbReference type="EMBL" id="WCT77656.1"/>
    </source>
</evidence>
<dbReference type="InterPro" id="IPR021251">
    <property type="entry name" value="DUF2793"/>
</dbReference>
<dbReference type="Proteomes" id="UP001218231">
    <property type="component" value="Chromosome"/>
</dbReference>
<proteinExistence type="predicted"/>
<sequence length="150" mass="15830">MSDPLVFDNASPHFGLPFLYSGQAQKEFYVNEAFAITDALLHCAIEGTATTPPASPPDGQNWSIGTGATGDWASHVGQIACRQSGNWIYITPQDGMKVFDRSSGVSWLYSSGWKIPSAVGEPTGGSTVDSQARAAIGQLISALRLASILP</sequence>
<dbReference type="RefSeq" id="WP_273618020.1">
    <property type="nucleotide sequence ID" value="NZ_CP103868.1"/>
</dbReference>
<dbReference type="EMBL" id="CP117417">
    <property type="protein sequence ID" value="WCT77656.1"/>
    <property type="molecule type" value="Genomic_DNA"/>
</dbReference>